<name>Q0V135_PHANO</name>
<dbReference type="HOGENOM" id="CLU_2484076_0_0_1"/>
<feature type="region of interest" description="Disordered" evidence="1">
    <location>
        <begin position="1"/>
        <end position="60"/>
    </location>
</feature>
<evidence type="ECO:0000313" key="3">
    <source>
        <dbReference type="Proteomes" id="UP000001055"/>
    </source>
</evidence>
<dbReference type="InParanoid" id="Q0V135"/>
<dbReference type="EMBL" id="CH445327">
    <property type="protein sequence ID" value="EAT90491.1"/>
    <property type="molecule type" value="Genomic_DNA"/>
</dbReference>
<protein>
    <submittedName>
        <fullName evidence="2">Uncharacterized protein</fullName>
    </submittedName>
</protein>
<gene>
    <name evidence="2" type="ORF">SNOG_02279</name>
</gene>
<dbReference type="AlphaFoldDB" id="Q0V135"/>
<dbReference type="GeneID" id="5969741"/>
<sequence length="87" mass="9105">MSRGNNAIVRLRGGPGPGDDDALHVQGGREDGVEEGRRRVESEVAARSAEHKKRSESRDAGGLFLGTAGLIGQPLAVLPGVRFKTAS</sequence>
<dbReference type="Proteomes" id="UP000001055">
    <property type="component" value="Unassembled WGS sequence"/>
</dbReference>
<accession>Q0V135</accession>
<dbReference type="RefSeq" id="XP_001792891.1">
    <property type="nucleotide sequence ID" value="XM_001792839.1"/>
</dbReference>
<feature type="compositionally biased region" description="Basic and acidic residues" evidence="1">
    <location>
        <begin position="21"/>
        <end position="44"/>
    </location>
</feature>
<evidence type="ECO:0000256" key="1">
    <source>
        <dbReference type="SAM" id="MobiDB-lite"/>
    </source>
</evidence>
<reference evidence="3" key="1">
    <citation type="journal article" date="2007" name="Plant Cell">
        <title>Dothideomycete-plant interactions illuminated by genome sequencing and EST analysis of the wheat pathogen Stagonospora nodorum.</title>
        <authorList>
            <person name="Hane J.K."/>
            <person name="Lowe R.G."/>
            <person name="Solomon P.S."/>
            <person name="Tan K.C."/>
            <person name="Schoch C.L."/>
            <person name="Spatafora J.W."/>
            <person name="Crous P.W."/>
            <person name="Kodira C."/>
            <person name="Birren B.W."/>
            <person name="Galagan J.E."/>
            <person name="Torriani S.F."/>
            <person name="McDonald B.A."/>
            <person name="Oliver R.P."/>
        </authorList>
    </citation>
    <scope>NUCLEOTIDE SEQUENCE [LARGE SCALE GENOMIC DNA]</scope>
    <source>
        <strain evidence="3">SN15 / ATCC MYA-4574 / FGSC 10173</strain>
    </source>
</reference>
<dbReference type="KEGG" id="pno:SNOG_02279"/>
<proteinExistence type="predicted"/>
<evidence type="ECO:0000313" key="2">
    <source>
        <dbReference type="EMBL" id="EAT90491.1"/>
    </source>
</evidence>
<organism evidence="2 3">
    <name type="scientific">Phaeosphaeria nodorum (strain SN15 / ATCC MYA-4574 / FGSC 10173)</name>
    <name type="common">Glume blotch fungus</name>
    <name type="synonym">Parastagonospora nodorum</name>
    <dbReference type="NCBI Taxonomy" id="321614"/>
    <lineage>
        <taxon>Eukaryota</taxon>
        <taxon>Fungi</taxon>
        <taxon>Dikarya</taxon>
        <taxon>Ascomycota</taxon>
        <taxon>Pezizomycotina</taxon>
        <taxon>Dothideomycetes</taxon>
        <taxon>Pleosporomycetidae</taxon>
        <taxon>Pleosporales</taxon>
        <taxon>Pleosporineae</taxon>
        <taxon>Phaeosphaeriaceae</taxon>
        <taxon>Parastagonospora</taxon>
    </lineage>
</organism>